<feature type="domain" description="Acyclic terpene utilisation N-terminal" evidence="1">
    <location>
        <begin position="5"/>
        <end position="450"/>
    </location>
</feature>
<gene>
    <name evidence="2" type="ORF">KBTEX_01759</name>
</gene>
<accession>A0A5B8RFG4</accession>
<evidence type="ECO:0000313" key="2">
    <source>
        <dbReference type="EMBL" id="QEA05437.1"/>
    </source>
</evidence>
<dbReference type="PANTHER" id="PTHR47472:SF1">
    <property type="entry name" value="DUF1446-DOMAIN-CONTAINING PROTEIN"/>
    <property type="match status" value="1"/>
</dbReference>
<dbReference type="PANTHER" id="PTHR47472">
    <property type="entry name" value="PROPIONYL-COA CARBOXYLASE"/>
    <property type="match status" value="1"/>
</dbReference>
<dbReference type="AlphaFoldDB" id="A0A5B8RFG4"/>
<dbReference type="InterPro" id="IPR010839">
    <property type="entry name" value="AtuA_N"/>
</dbReference>
<sequence length="466" mass="49242">MTFLVGCGAGFSGDRTDAAGAVVDELVRRGEPCALIFETLGERTLAAAQRAMDADPGAGYEPLLADYLSPVLGRCLDHGIPVLGNFGAANPRAACNRIAALMRAAGHPQGRMARVEGDDLRERLATLDLAPWDAEHESLPARDAIIAANAYLGAPPLAEALAQGGDVVVTGRVADPALALAPLVNHFGWPWDDWDRLAAGALAGHLVECGAQVTGGYFADPGYKDVPGLAVLGYPIVEVDRDGGIVVTKPRDSGGLVTTQTVREQLLYEIHDPAGYVTPDVVIDLSGVEVHQQGPDRVAVTGVRGRPAPERLKTTVCYDAGWQGEAGITYAGPNALPRARLAAETLRERFTRRLPADLRCRFDYIGHVSVFGDDDGTLQSEAPPTAPAEVRLRLAVAHAGRAAVEAATQELLALYCTGPAGGGGVRRHHRRRVATVSFLVPRAQVPTRVHTLDAAGEAATNTETRR</sequence>
<protein>
    <recommendedName>
        <fullName evidence="1">Acyclic terpene utilisation N-terminal domain-containing protein</fullName>
    </recommendedName>
</protein>
<evidence type="ECO:0000259" key="1">
    <source>
        <dbReference type="Pfam" id="PF07287"/>
    </source>
</evidence>
<proteinExistence type="predicted"/>
<name>A0A5B8RFG4_9ZZZZ</name>
<organism evidence="2">
    <name type="scientific">uncultured organism</name>
    <dbReference type="NCBI Taxonomy" id="155900"/>
    <lineage>
        <taxon>unclassified sequences</taxon>
        <taxon>environmental samples</taxon>
    </lineage>
</organism>
<dbReference type="EMBL" id="MN079101">
    <property type="protein sequence ID" value="QEA05437.1"/>
    <property type="molecule type" value="Genomic_DNA"/>
</dbReference>
<dbReference type="Pfam" id="PF07287">
    <property type="entry name" value="AtuA"/>
    <property type="match status" value="1"/>
</dbReference>
<reference evidence="2" key="1">
    <citation type="submission" date="2019-06" db="EMBL/GenBank/DDBJ databases">
        <authorList>
            <person name="Murdoch R.W."/>
            <person name="Fathepure B."/>
        </authorList>
    </citation>
    <scope>NUCLEOTIDE SEQUENCE</scope>
</reference>